<feature type="signal peptide" evidence="1">
    <location>
        <begin position="1"/>
        <end position="24"/>
    </location>
</feature>
<evidence type="ECO:0000256" key="1">
    <source>
        <dbReference type="SAM" id="SignalP"/>
    </source>
</evidence>
<feature type="domain" description="PepSY" evidence="2">
    <location>
        <begin position="168"/>
        <end position="226"/>
    </location>
</feature>
<protein>
    <submittedName>
        <fullName evidence="3">PepSY domain-containing protein</fullName>
    </submittedName>
</protein>
<dbReference type="Gene3D" id="3.10.450.40">
    <property type="match status" value="2"/>
</dbReference>
<evidence type="ECO:0000259" key="2">
    <source>
        <dbReference type="Pfam" id="PF03413"/>
    </source>
</evidence>
<reference evidence="3" key="1">
    <citation type="journal article" date="2021" name="PeerJ">
        <title>Extensive microbial diversity within the chicken gut microbiome revealed by metagenomics and culture.</title>
        <authorList>
            <person name="Gilroy R."/>
            <person name="Ravi A."/>
            <person name="Getino M."/>
            <person name="Pursley I."/>
            <person name="Horton D.L."/>
            <person name="Alikhan N.F."/>
            <person name="Baker D."/>
            <person name="Gharbi K."/>
            <person name="Hall N."/>
            <person name="Watson M."/>
            <person name="Adriaenssens E.M."/>
            <person name="Foster-Nyarko E."/>
            <person name="Jarju S."/>
            <person name="Secka A."/>
            <person name="Antonio M."/>
            <person name="Oren A."/>
            <person name="Chaudhuri R.R."/>
            <person name="La Ragione R."/>
            <person name="Hildebrand F."/>
            <person name="Pallen M.J."/>
        </authorList>
    </citation>
    <scope>NUCLEOTIDE SEQUENCE</scope>
    <source>
        <strain evidence="3">CHK188-5543</strain>
    </source>
</reference>
<dbReference type="EMBL" id="DXES01000024">
    <property type="protein sequence ID" value="HIX64845.1"/>
    <property type="molecule type" value="Genomic_DNA"/>
</dbReference>
<dbReference type="Pfam" id="PF03413">
    <property type="entry name" value="PepSY"/>
    <property type="match status" value="2"/>
</dbReference>
<comment type="caution">
    <text evidence="3">The sequence shown here is derived from an EMBL/GenBank/DDBJ whole genome shotgun (WGS) entry which is preliminary data.</text>
</comment>
<dbReference type="AlphaFoldDB" id="A0A9D1WQB3"/>
<feature type="domain" description="PepSY" evidence="2">
    <location>
        <begin position="97"/>
        <end position="155"/>
    </location>
</feature>
<gene>
    <name evidence="3" type="ORF">H9736_01200</name>
</gene>
<name>A0A9D1WQB3_9FIRM</name>
<organism evidence="3 4">
    <name type="scientific">Candidatus Anaerotruncus excrementipullorum</name>
    <dbReference type="NCBI Taxonomy" id="2838465"/>
    <lineage>
        <taxon>Bacteria</taxon>
        <taxon>Bacillati</taxon>
        <taxon>Bacillota</taxon>
        <taxon>Clostridia</taxon>
        <taxon>Eubacteriales</taxon>
        <taxon>Oscillospiraceae</taxon>
        <taxon>Anaerotruncus</taxon>
    </lineage>
</organism>
<accession>A0A9D1WQB3</accession>
<reference evidence="3" key="2">
    <citation type="submission" date="2021-04" db="EMBL/GenBank/DDBJ databases">
        <authorList>
            <person name="Gilroy R."/>
        </authorList>
    </citation>
    <scope>NUCLEOTIDE SEQUENCE</scope>
    <source>
        <strain evidence="3">CHK188-5543</strain>
    </source>
</reference>
<proteinExistence type="predicted"/>
<dbReference type="Proteomes" id="UP000886800">
    <property type="component" value="Unassembled WGS sequence"/>
</dbReference>
<feature type="chain" id="PRO_5038932506" evidence="1">
    <location>
        <begin position="25"/>
        <end position="230"/>
    </location>
</feature>
<evidence type="ECO:0000313" key="4">
    <source>
        <dbReference type="Proteomes" id="UP000886800"/>
    </source>
</evidence>
<sequence>MKKAYGVLAGTLVALAAISIPVLAAGTASSGAQQAAQSYLPADSVLVETDWDDGLQELKYYHRDRQEVYELKLDANQALVEFDSELLDDRGSRTVTLTEQQAQQAVTNELEDAQILSTRLDYDDGLQEYEVRFQTEKLYGEYKVHPETGAVLSREIKVGASNVGATYIGREKAIQIAQQQAPGATVWECKLDRDDGFARYELELRDGLWEYEFEIDAVSGRILKSERDFD</sequence>
<evidence type="ECO:0000313" key="3">
    <source>
        <dbReference type="EMBL" id="HIX64845.1"/>
    </source>
</evidence>
<keyword evidence="1" id="KW-0732">Signal</keyword>
<dbReference type="InterPro" id="IPR025711">
    <property type="entry name" value="PepSY"/>
</dbReference>